<feature type="domain" description="R3H" evidence="2">
    <location>
        <begin position="87"/>
        <end position="153"/>
    </location>
</feature>
<organism evidence="3 4">
    <name type="scientific">Candidatus Woesebacteria bacterium GW2011_GWB1_44_11</name>
    <dbReference type="NCBI Taxonomy" id="1618579"/>
    <lineage>
        <taxon>Bacteria</taxon>
        <taxon>Candidatus Woeseibacteriota</taxon>
    </lineage>
</organism>
<reference evidence="3 4" key="1">
    <citation type="journal article" date="2015" name="Nature">
        <title>rRNA introns, odd ribosomes, and small enigmatic genomes across a large radiation of phyla.</title>
        <authorList>
            <person name="Brown C.T."/>
            <person name="Hug L.A."/>
            <person name="Thomas B.C."/>
            <person name="Sharon I."/>
            <person name="Castelle C.J."/>
            <person name="Singh A."/>
            <person name="Wilkins M.J."/>
            <person name="Williams K.H."/>
            <person name="Banfield J.F."/>
        </authorList>
    </citation>
    <scope>NUCLEOTIDE SEQUENCE [LARGE SCALE GENOMIC DNA]</scope>
</reference>
<evidence type="ECO:0000256" key="1">
    <source>
        <dbReference type="SAM" id="MobiDB-lite"/>
    </source>
</evidence>
<evidence type="ECO:0000313" key="3">
    <source>
        <dbReference type="EMBL" id="KKT32830.1"/>
    </source>
</evidence>
<proteinExistence type="predicted"/>
<sequence>MQNKVKILQELVDELLSLMATKAKAEASYDKDNEAFVVNIDAGDETGLLIGKKGETLLGIQTILGFLLKQKTGEWNRLLVNVGDYREKEEGYLKDLAASTAQRAKETGEPQNLYNLKAWQRRVIHLALSEDKSVTTESEGEGEERHLVIKSKK</sequence>
<dbReference type="InterPro" id="IPR001374">
    <property type="entry name" value="R3H_dom"/>
</dbReference>
<comment type="caution">
    <text evidence="3">The sequence shown here is derived from an EMBL/GenBank/DDBJ whole genome shotgun (WGS) entry which is preliminary data.</text>
</comment>
<dbReference type="Pfam" id="PF01424">
    <property type="entry name" value="R3H"/>
    <property type="match status" value="1"/>
</dbReference>
<dbReference type="InterPro" id="IPR015946">
    <property type="entry name" value="KH_dom-like_a/b"/>
</dbReference>
<dbReference type="InterPro" id="IPR036867">
    <property type="entry name" value="R3H_dom_sf"/>
</dbReference>
<dbReference type="CDD" id="cd02414">
    <property type="entry name" value="KH-II_Jag"/>
    <property type="match status" value="1"/>
</dbReference>
<dbReference type="EMBL" id="LCHK01000008">
    <property type="protein sequence ID" value="KKT32830.1"/>
    <property type="molecule type" value="Genomic_DNA"/>
</dbReference>
<name>A0A837I9N8_9BACT</name>
<dbReference type="Gene3D" id="3.30.300.20">
    <property type="match status" value="1"/>
</dbReference>
<dbReference type="PANTHER" id="PTHR35800">
    <property type="entry name" value="PROTEIN JAG"/>
    <property type="match status" value="1"/>
</dbReference>
<dbReference type="InterPro" id="IPR039247">
    <property type="entry name" value="KhpB"/>
</dbReference>
<dbReference type="PROSITE" id="PS51061">
    <property type="entry name" value="R3H"/>
    <property type="match status" value="1"/>
</dbReference>
<dbReference type="SMART" id="SM00393">
    <property type="entry name" value="R3H"/>
    <property type="match status" value="1"/>
</dbReference>
<evidence type="ECO:0000259" key="2">
    <source>
        <dbReference type="PROSITE" id="PS51061"/>
    </source>
</evidence>
<dbReference type="GO" id="GO:0003723">
    <property type="term" value="F:RNA binding"/>
    <property type="evidence" value="ECO:0007669"/>
    <property type="project" value="InterPro"/>
</dbReference>
<dbReference type="InterPro" id="IPR038008">
    <property type="entry name" value="Jag_KH"/>
</dbReference>
<dbReference type="SUPFAM" id="SSF82708">
    <property type="entry name" value="R3H domain"/>
    <property type="match status" value="1"/>
</dbReference>
<dbReference type="AlphaFoldDB" id="A0A837I9N8"/>
<accession>A0A837I9N8</accession>
<dbReference type="Gene3D" id="3.30.1370.50">
    <property type="entry name" value="R3H-like domain"/>
    <property type="match status" value="1"/>
</dbReference>
<feature type="region of interest" description="Disordered" evidence="1">
    <location>
        <begin position="133"/>
        <end position="153"/>
    </location>
</feature>
<protein>
    <submittedName>
        <fullName evidence="3">Single-stranded nucleic acid binding R3H domain protein</fullName>
    </submittedName>
</protein>
<evidence type="ECO:0000313" key="4">
    <source>
        <dbReference type="Proteomes" id="UP000034012"/>
    </source>
</evidence>
<dbReference type="Proteomes" id="UP000034012">
    <property type="component" value="Unassembled WGS sequence"/>
</dbReference>
<dbReference type="PANTHER" id="PTHR35800:SF1">
    <property type="entry name" value="RNA-BINDING PROTEIN KHPB"/>
    <property type="match status" value="1"/>
</dbReference>
<gene>
    <name evidence="3" type="ORF">UW20_C0008G0004</name>
</gene>